<proteinExistence type="predicted"/>
<sequence>MTQNYQNIIKILKDLNIEFEQIEHEVSKSCDDSKRFRDEKWLVWLWSKNIIFHAKWNFYLVVTHWDKQIKARNFKREFWSKDIRFSSQDEITPLLWATIWSIPPFGFDNSTIKIFVDKEIFESEYFIFNPSVPTKSIRIKSTDLRKIYENLENEIKYFIQEEDAFEIVDN</sequence>
<feature type="domain" description="YbaK/aminoacyl-tRNA synthetase-associated" evidence="1">
    <location>
        <begin position="47"/>
        <end position="147"/>
    </location>
</feature>
<dbReference type="InterPro" id="IPR007214">
    <property type="entry name" value="YbaK/aa-tRNA-synth-assoc-dom"/>
</dbReference>
<reference evidence="2" key="1">
    <citation type="journal article" date="2012" name="Science">
        <title>Fermentation, hydrogen, and sulfur metabolism in multiple uncultivated bacterial phyla.</title>
        <authorList>
            <person name="Wrighton K.C."/>
            <person name="Thomas B.C."/>
            <person name="Sharon I."/>
            <person name="Miller C.S."/>
            <person name="Castelle C.J."/>
            <person name="VerBerkmoes N.C."/>
            <person name="Wilkins M.J."/>
            <person name="Hettich R.L."/>
            <person name="Lipton M.S."/>
            <person name="Williams K.H."/>
            <person name="Long P.E."/>
            <person name="Banfield J.F."/>
        </authorList>
    </citation>
    <scope>NUCLEOTIDE SEQUENCE [LARGE SCALE GENOMIC DNA]</scope>
</reference>
<organism evidence="2">
    <name type="scientific">uncultured bacterium</name>
    <name type="common">gcode 4</name>
    <dbReference type="NCBI Taxonomy" id="1234023"/>
    <lineage>
        <taxon>Bacteria</taxon>
        <taxon>environmental samples</taxon>
    </lineage>
</organism>
<dbReference type="AlphaFoldDB" id="K2ADF3"/>
<comment type="caution">
    <text evidence="2">The sequence shown here is derived from an EMBL/GenBank/DDBJ whole genome shotgun (WGS) entry which is preliminary data.</text>
</comment>
<dbReference type="Gene3D" id="3.90.960.10">
    <property type="entry name" value="YbaK/aminoacyl-tRNA synthetase-associated domain"/>
    <property type="match status" value="1"/>
</dbReference>
<dbReference type="SUPFAM" id="SSF55826">
    <property type="entry name" value="YbaK/ProRS associated domain"/>
    <property type="match status" value="1"/>
</dbReference>
<dbReference type="InterPro" id="IPR036754">
    <property type="entry name" value="YbaK/aa-tRNA-synt-asso_dom_sf"/>
</dbReference>
<evidence type="ECO:0000313" key="2">
    <source>
        <dbReference type="EMBL" id="EKD66065.1"/>
    </source>
</evidence>
<name>K2ADF3_9BACT</name>
<dbReference type="EMBL" id="AMFJ01021653">
    <property type="protein sequence ID" value="EKD66065.1"/>
    <property type="molecule type" value="Genomic_DNA"/>
</dbReference>
<gene>
    <name evidence="2" type="ORF">ACD_49C00067G0051</name>
</gene>
<protein>
    <recommendedName>
        <fullName evidence="1">YbaK/aminoacyl-tRNA synthetase-associated domain-containing protein</fullName>
    </recommendedName>
</protein>
<accession>K2ADF3</accession>
<evidence type="ECO:0000259" key="1">
    <source>
        <dbReference type="Pfam" id="PF04073"/>
    </source>
</evidence>
<dbReference type="GO" id="GO:0002161">
    <property type="term" value="F:aminoacyl-tRNA deacylase activity"/>
    <property type="evidence" value="ECO:0007669"/>
    <property type="project" value="InterPro"/>
</dbReference>
<dbReference type="Pfam" id="PF04073">
    <property type="entry name" value="tRNA_edit"/>
    <property type="match status" value="1"/>
</dbReference>